<evidence type="ECO:0000313" key="1">
    <source>
        <dbReference type="EMBL" id="KAI4376778.1"/>
    </source>
</evidence>
<evidence type="ECO:0000313" key="2">
    <source>
        <dbReference type="Proteomes" id="UP001057402"/>
    </source>
</evidence>
<dbReference type="Proteomes" id="UP001057402">
    <property type="component" value="Chromosome 4"/>
</dbReference>
<protein>
    <submittedName>
        <fullName evidence="1">Uncharacterized protein</fullName>
    </submittedName>
</protein>
<comment type="caution">
    <text evidence="1">The sequence shown here is derived from an EMBL/GenBank/DDBJ whole genome shotgun (WGS) entry which is preliminary data.</text>
</comment>
<accession>A0ACB9RE54</accession>
<organism evidence="1 2">
    <name type="scientific">Melastoma candidum</name>
    <dbReference type="NCBI Taxonomy" id="119954"/>
    <lineage>
        <taxon>Eukaryota</taxon>
        <taxon>Viridiplantae</taxon>
        <taxon>Streptophyta</taxon>
        <taxon>Embryophyta</taxon>
        <taxon>Tracheophyta</taxon>
        <taxon>Spermatophyta</taxon>
        <taxon>Magnoliopsida</taxon>
        <taxon>eudicotyledons</taxon>
        <taxon>Gunneridae</taxon>
        <taxon>Pentapetalae</taxon>
        <taxon>rosids</taxon>
        <taxon>malvids</taxon>
        <taxon>Myrtales</taxon>
        <taxon>Melastomataceae</taxon>
        <taxon>Melastomatoideae</taxon>
        <taxon>Melastomateae</taxon>
        <taxon>Melastoma</taxon>
    </lineage>
</organism>
<keyword evidence="2" id="KW-1185">Reference proteome</keyword>
<name>A0ACB9RE54_9MYRT</name>
<reference evidence="2" key="1">
    <citation type="journal article" date="2023" name="Front. Plant Sci.">
        <title>Chromosomal-level genome assembly of Melastoma candidum provides insights into trichome evolution.</title>
        <authorList>
            <person name="Zhong Y."/>
            <person name="Wu W."/>
            <person name="Sun C."/>
            <person name="Zou P."/>
            <person name="Liu Y."/>
            <person name="Dai S."/>
            <person name="Zhou R."/>
        </authorList>
    </citation>
    <scope>NUCLEOTIDE SEQUENCE [LARGE SCALE GENOMIC DNA]</scope>
</reference>
<dbReference type="EMBL" id="CM042883">
    <property type="protein sequence ID" value="KAI4376778.1"/>
    <property type="molecule type" value="Genomic_DNA"/>
</dbReference>
<proteinExistence type="predicted"/>
<gene>
    <name evidence="1" type="ORF">MLD38_014496</name>
</gene>
<sequence length="176" mass="18903">MSSPLGGYGFGMCWWDKRKSAGNPVSQFKWKGAPGKASGIIHSIDIHPSRKHICLAGGSLGTIFAWDRRWQKEPVFLSGVGTGGEVGNSVCESEVWEIRCDPYVQSQVAGNVPSSGILPVMGCSEDGILAVVKEGEQPVELMAEPCAINSFDINSHNPSEIVCSLEWESVAVLSRP</sequence>